<organism evidence="2 3">
    <name type="scientific">Candidatus Kuenenbacteria bacterium CG22_combo_CG10-13_8_21_14_all_39_9</name>
    <dbReference type="NCBI Taxonomy" id="1974621"/>
    <lineage>
        <taxon>Bacteria</taxon>
        <taxon>Candidatus Kueneniibacteriota</taxon>
    </lineage>
</organism>
<evidence type="ECO:0000313" key="2">
    <source>
        <dbReference type="EMBL" id="PIP75395.1"/>
    </source>
</evidence>
<sequence>MFSREGMPSMTKEYDKKGVGNRIVKFGKGAVEAFKKLDAHMTKNLDAHSKHYWGLPEKPKAELDQKPEAKTEKSKNNSGNYPLNIDLRRTLYNEGSEGVSGELARLKQTRQEIQNQQEKVN</sequence>
<proteinExistence type="predicted"/>
<feature type="compositionally biased region" description="Basic and acidic residues" evidence="1">
    <location>
        <begin position="57"/>
        <end position="75"/>
    </location>
</feature>
<evidence type="ECO:0000313" key="3">
    <source>
        <dbReference type="Proteomes" id="UP000230159"/>
    </source>
</evidence>
<protein>
    <submittedName>
        <fullName evidence="2">Uncharacterized protein</fullName>
    </submittedName>
</protein>
<dbReference type="AlphaFoldDB" id="A0A2H0CZQ2"/>
<comment type="caution">
    <text evidence="2">The sequence shown here is derived from an EMBL/GenBank/DDBJ whole genome shotgun (WGS) entry which is preliminary data.</text>
</comment>
<dbReference type="EMBL" id="PCTN01000172">
    <property type="protein sequence ID" value="PIP75395.1"/>
    <property type="molecule type" value="Genomic_DNA"/>
</dbReference>
<gene>
    <name evidence="2" type="ORF">COW86_04005</name>
</gene>
<name>A0A2H0CZQ2_9BACT</name>
<feature type="region of interest" description="Disordered" evidence="1">
    <location>
        <begin position="50"/>
        <end position="84"/>
    </location>
</feature>
<reference evidence="2 3" key="1">
    <citation type="submission" date="2017-09" db="EMBL/GenBank/DDBJ databases">
        <title>Depth-based differentiation of microbial function through sediment-hosted aquifers and enrichment of novel symbionts in the deep terrestrial subsurface.</title>
        <authorList>
            <person name="Probst A.J."/>
            <person name="Ladd B."/>
            <person name="Jarett J.K."/>
            <person name="Geller-Mcgrath D.E."/>
            <person name="Sieber C.M."/>
            <person name="Emerson J.B."/>
            <person name="Anantharaman K."/>
            <person name="Thomas B.C."/>
            <person name="Malmstrom R."/>
            <person name="Stieglmeier M."/>
            <person name="Klingl A."/>
            <person name="Woyke T."/>
            <person name="Ryan C.M."/>
            <person name="Banfield J.F."/>
        </authorList>
    </citation>
    <scope>NUCLEOTIDE SEQUENCE [LARGE SCALE GENOMIC DNA]</scope>
    <source>
        <strain evidence="2">CG22_combo_CG10-13_8_21_14_all_39_9</strain>
    </source>
</reference>
<dbReference type="Proteomes" id="UP000230159">
    <property type="component" value="Unassembled WGS sequence"/>
</dbReference>
<evidence type="ECO:0000256" key="1">
    <source>
        <dbReference type="SAM" id="MobiDB-lite"/>
    </source>
</evidence>
<accession>A0A2H0CZQ2</accession>